<comment type="caution">
    <text evidence="1">The sequence shown here is derived from an EMBL/GenBank/DDBJ whole genome shotgun (WGS) entry which is preliminary data.</text>
</comment>
<dbReference type="AlphaFoldDB" id="A0AAD8UN21"/>
<dbReference type="Proteomes" id="UP001244207">
    <property type="component" value="Unassembled WGS sequence"/>
</dbReference>
<organism evidence="1 2">
    <name type="scientific">Glomerella acutata</name>
    <name type="common">Colletotrichum acutatum</name>
    <dbReference type="NCBI Taxonomy" id="27357"/>
    <lineage>
        <taxon>Eukaryota</taxon>
        <taxon>Fungi</taxon>
        <taxon>Dikarya</taxon>
        <taxon>Ascomycota</taxon>
        <taxon>Pezizomycotina</taxon>
        <taxon>Sordariomycetes</taxon>
        <taxon>Hypocreomycetidae</taxon>
        <taxon>Glomerellales</taxon>
        <taxon>Glomerellaceae</taxon>
        <taxon>Colletotrichum</taxon>
        <taxon>Colletotrichum acutatum species complex</taxon>
    </lineage>
</organism>
<keyword evidence="2" id="KW-1185">Reference proteome</keyword>
<dbReference type="Gene3D" id="1.10.600.10">
    <property type="entry name" value="Farnesyl Diphosphate Synthase"/>
    <property type="match status" value="1"/>
</dbReference>
<proteinExistence type="predicted"/>
<dbReference type="InterPro" id="IPR008949">
    <property type="entry name" value="Isoprenoid_synthase_dom_sf"/>
</dbReference>
<reference evidence="1" key="1">
    <citation type="submission" date="2021-12" db="EMBL/GenBank/DDBJ databases">
        <title>Comparative genomics, transcriptomics and evolutionary studies reveal genomic signatures of adaptation to plant cell wall in hemibiotrophic fungi.</title>
        <authorList>
            <consortium name="DOE Joint Genome Institute"/>
            <person name="Baroncelli R."/>
            <person name="Diaz J.F."/>
            <person name="Benocci T."/>
            <person name="Peng M."/>
            <person name="Battaglia E."/>
            <person name="Haridas S."/>
            <person name="Andreopoulos W."/>
            <person name="Labutti K."/>
            <person name="Pangilinan J."/>
            <person name="Floch G.L."/>
            <person name="Makela M.R."/>
            <person name="Henrissat B."/>
            <person name="Grigoriev I.V."/>
            <person name="Crouch J.A."/>
            <person name="De Vries R.P."/>
            <person name="Sukno S.A."/>
            <person name="Thon M.R."/>
        </authorList>
    </citation>
    <scope>NUCLEOTIDE SEQUENCE</scope>
    <source>
        <strain evidence="1">CBS 112980</strain>
    </source>
</reference>
<dbReference type="SUPFAM" id="SSF48576">
    <property type="entry name" value="Terpenoid synthases"/>
    <property type="match status" value="1"/>
</dbReference>
<name>A0AAD8UN21_GLOAC</name>
<evidence type="ECO:0000313" key="2">
    <source>
        <dbReference type="Proteomes" id="UP001244207"/>
    </source>
</evidence>
<protein>
    <submittedName>
        <fullName evidence="1">Uncharacterized protein</fullName>
    </submittedName>
</protein>
<dbReference type="EMBL" id="JAHMHS010000033">
    <property type="protein sequence ID" value="KAK1726378.1"/>
    <property type="molecule type" value="Genomic_DNA"/>
</dbReference>
<sequence>MAKRRKLLPGTPADSFGRADCKGGHLYDNLRAAEVFRRETLEYVRQCLRLSDDEAFNEIPTNHIITFLKMIGDAVCEAYDHDHRAILFDEIKFFVETSETEQQRRLSPELPSTAKAQQIIESIVPLLFRETESLNVAVSVVIETIGKAITEFNHAAACLMAKFADDETLASNIKAFIDGCKYICTGNLTWSFQTGRYGVSQHSISEGLAMRL</sequence>
<dbReference type="GeneID" id="85394285"/>
<dbReference type="RefSeq" id="XP_060366433.1">
    <property type="nucleotide sequence ID" value="XM_060510386.1"/>
</dbReference>
<evidence type="ECO:0000313" key="1">
    <source>
        <dbReference type="EMBL" id="KAK1726378.1"/>
    </source>
</evidence>
<accession>A0AAD8UN21</accession>
<gene>
    <name evidence="1" type="ORF">BDZ83DRAFT_650548</name>
</gene>